<evidence type="ECO:0000313" key="2">
    <source>
        <dbReference type="Proteomes" id="UP000188541"/>
    </source>
</evidence>
<sequence>MTDWEMERLTLLKREENFQTLARYLKTTYAEQLKDCEETVLIQYFTEARKKGYDAEIALTNYALAKYYALNKPINFTQIEKELTDNIANTLERSYVLLEFCEK</sequence>
<organism evidence="1 2">
    <name type="scientific">Rodentibacter genomosp. 2</name>
    <dbReference type="NCBI Taxonomy" id="1908266"/>
    <lineage>
        <taxon>Bacteria</taxon>
        <taxon>Pseudomonadati</taxon>
        <taxon>Pseudomonadota</taxon>
        <taxon>Gammaproteobacteria</taxon>
        <taxon>Pasteurellales</taxon>
        <taxon>Pasteurellaceae</taxon>
        <taxon>Rodentibacter</taxon>
    </lineage>
</organism>
<name>A0A1V3JE84_9PAST</name>
<keyword evidence="2" id="KW-1185">Reference proteome</keyword>
<proteinExistence type="predicted"/>
<dbReference type="AlphaFoldDB" id="A0A1V3JE84"/>
<protein>
    <submittedName>
        <fullName evidence="1">Uncharacterized protein</fullName>
    </submittedName>
</protein>
<comment type="caution">
    <text evidence="1">The sequence shown here is derived from an EMBL/GenBank/DDBJ whole genome shotgun (WGS) entry which is preliminary data.</text>
</comment>
<reference evidence="1 2" key="1">
    <citation type="submission" date="2016-10" db="EMBL/GenBank/DDBJ databases">
        <title>Rodentibacter gen. nov. and new species.</title>
        <authorList>
            <person name="Christensen H."/>
        </authorList>
    </citation>
    <scope>NUCLEOTIDE SEQUENCE [LARGE SCALE GENOMIC DNA]</scope>
    <source>
        <strain evidence="1 2">1996246016</strain>
    </source>
</reference>
<dbReference type="STRING" id="1908266.BKK55_08795"/>
<accession>A0A1V3JE84</accession>
<dbReference type="Proteomes" id="UP000188541">
    <property type="component" value="Unassembled WGS sequence"/>
</dbReference>
<gene>
    <name evidence="1" type="ORF">BKK55_08795</name>
</gene>
<evidence type="ECO:0000313" key="1">
    <source>
        <dbReference type="EMBL" id="OOF54572.1"/>
    </source>
</evidence>
<dbReference type="EMBL" id="MLHO01000048">
    <property type="protein sequence ID" value="OOF54572.1"/>
    <property type="molecule type" value="Genomic_DNA"/>
</dbReference>